<dbReference type="Proteomes" id="UP001302072">
    <property type="component" value="Chromosome"/>
</dbReference>
<sequence length="128" mass="13940">MIRCIRLWTGADGHSHFEEGQLQLGPGQHGKASGLPIAALELSFQETPSPASGDWHQDPIPQFVLTLSGTVEFEVHSGATFIIQPGDVLIAQDHSGSGHRWRLLDDAPWRRAYVIYSTNATLHFVGAG</sequence>
<dbReference type="InterPro" id="IPR014710">
    <property type="entry name" value="RmlC-like_jellyroll"/>
</dbReference>
<dbReference type="Gene3D" id="2.60.120.10">
    <property type="entry name" value="Jelly Rolls"/>
    <property type="match status" value="1"/>
</dbReference>
<dbReference type="InterPro" id="IPR011051">
    <property type="entry name" value="RmlC_Cupin_sf"/>
</dbReference>
<gene>
    <name evidence="1" type="ORF">PDM29_03785</name>
</gene>
<evidence type="ECO:0000313" key="2">
    <source>
        <dbReference type="Proteomes" id="UP001302072"/>
    </source>
</evidence>
<evidence type="ECO:0008006" key="3">
    <source>
        <dbReference type="Google" id="ProtNLM"/>
    </source>
</evidence>
<proteinExistence type="predicted"/>
<organism evidence="1 2">
    <name type="scientific">Stenotrophomonas oahuensis</name>
    <dbReference type="NCBI Taxonomy" id="3003271"/>
    <lineage>
        <taxon>Bacteria</taxon>
        <taxon>Pseudomonadati</taxon>
        <taxon>Pseudomonadota</taxon>
        <taxon>Gammaproteobacteria</taxon>
        <taxon>Lysobacterales</taxon>
        <taxon>Lysobacteraceae</taxon>
        <taxon>Stenotrophomonas</taxon>
    </lineage>
</organism>
<dbReference type="EMBL" id="CP115541">
    <property type="protein sequence ID" value="WNH53408.1"/>
    <property type="molecule type" value="Genomic_DNA"/>
</dbReference>
<keyword evidence="2" id="KW-1185">Reference proteome</keyword>
<dbReference type="RefSeq" id="WP_311192557.1">
    <property type="nucleotide sequence ID" value="NZ_CP115541.1"/>
</dbReference>
<reference evidence="1 2" key="1">
    <citation type="submission" date="2022-12" db="EMBL/GenBank/DDBJ databases">
        <title>Two new species, Stenotrophomonas aracearum and Stenotrophomonas oahuensis, isolated from Anthurium (Araceae family) in Hawaii.</title>
        <authorList>
            <person name="Chunag S.C."/>
            <person name="Dobhal S."/>
            <person name="Alvarez A."/>
            <person name="Arif M."/>
        </authorList>
    </citation>
    <scope>NUCLEOTIDE SEQUENCE [LARGE SCALE GENOMIC DNA]</scope>
    <source>
        <strain evidence="1 2">A5586</strain>
    </source>
</reference>
<dbReference type="SUPFAM" id="SSF51182">
    <property type="entry name" value="RmlC-like cupins"/>
    <property type="match status" value="1"/>
</dbReference>
<name>A0ABY9YTB2_9GAMM</name>
<accession>A0ABY9YTB2</accession>
<protein>
    <recommendedName>
        <fullName evidence="3">Cupin 2 conserved barrel domain-containing protein</fullName>
    </recommendedName>
</protein>
<evidence type="ECO:0000313" key="1">
    <source>
        <dbReference type="EMBL" id="WNH53408.1"/>
    </source>
</evidence>